<dbReference type="SMART" id="SM01236">
    <property type="entry name" value="Haem_oxygenase_2"/>
    <property type="match status" value="1"/>
</dbReference>
<dbReference type="RefSeq" id="WP_089393203.1">
    <property type="nucleotide sequence ID" value="NZ_FNEC01000003.1"/>
</dbReference>
<name>A0A239LY66_9PSED</name>
<sequence length="451" mass="50633">MNLPCTPPREEAVDARSLHAALLHAPEEHLAAADAFLQRQLQRATERPVDLPDTPAAWPQWLDARAARTARDYARYLAERHAGAPRRYFRNRAHALHFLRGVAPTKLVDGAWLYGVLAHAGDARLLPLVHTYLEELGRGVAGCNHVLIYRHLLESLGCAGTSDLSAEHYLQGTVQLALGCLAGQRLPELIGYNLGYELPPLHLLVTTWELQELGIDPTYFRLHVTIDNASCGHARRALQTLFNHLPDKPRRAAFLARVRAGMGLNDVGLSSTQVIDGFDLDHELLAMLERKQPFARHQHSDRTRIQGRTLNQWLVQPWGVAALLRALQQEGWILRDADPARSRFWRLVSGPDAAMFGVFDGYEQQLLHDWIAGSWAPSPAPVRHAPPRPLALEPAPADLDEEERRLRRELAQLVPHQRRQHLLPLLAPQRHWTPLGLLATRLFSQDLGVAP</sequence>
<evidence type="ECO:0000313" key="4">
    <source>
        <dbReference type="Proteomes" id="UP000199693"/>
    </source>
</evidence>
<proteinExistence type="predicted"/>
<dbReference type="Gene3D" id="1.20.910.10">
    <property type="entry name" value="Heme oxygenase-like"/>
    <property type="match status" value="1"/>
</dbReference>
<dbReference type="EMBL" id="FNEC01000003">
    <property type="protein sequence ID" value="SDI24931.1"/>
    <property type="molecule type" value="Genomic_DNA"/>
</dbReference>
<gene>
    <name evidence="1" type="ORF">SAMN05216189_1003148</name>
    <name evidence="2" type="ORF">SAMN06295949_12269</name>
</gene>
<dbReference type="EMBL" id="FZPC01000022">
    <property type="protein sequence ID" value="SNT34639.1"/>
    <property type="molecule type" value="Genomic_DNA"/>
</dbReference>
<dbReference type="Proteomes" id="UP000198309">
    <property type="component" value="Unassembled WGS sequence"/>
</dbReference>
<dbReference type="Proteomes" id="UP000199693">
    <property type="component" value="Unassembled WGS sequence"/>
</dbReference>
<dbReference type="InterPro" id="IPR016084">
    <property type="entry name" value="Haem_Oase-like_multi-hlx"/>
</dbReference>
<keyword evidence="3" id="KW-1185">Reference proteome</keyword>
<evidence type="ECO:0000313" key="3">
    <source>
        <dbReference type="Proteomes" id="UP000198309"/>
    </source>
</evidence>
<dbReference type="Pfam" id="PF14518">
    <property type="entry name" value="Haem_oxygenas_2"/>
    <property type="match status" value="1"/>
</dbReference>
<reference evidence="2 3" key="2">
    <citation type="submission" date="2017-06" db="EMBL/GenBank/DDBJ databases">
        <authorList>
            <person name="Varghese N."/>
            <person name="Submissions S."/>
        </authorList>
    </citation>
    <scope>NUCLEOTIDE SEQUENCE [LARGE SCALE GENOMIC DNA]</scope>
    <source>
        <strain evidence="2 3">RLD-1</strain>
    </source>
</reference>
<organism evidence="1 4">
    <name type="scientific">Pseudomonas delhiensis</name>
    <dbReference type="NCBI Taxonomy" id="366289"/>
    <lineage>
        <taxon>Bacteria</taxon>
        <taxon>Pseudomonadati</taxon>
        <taxon>Pseudomonadota</taxon>
        <taxon>Gammaproteobacteria</taxon>
        <taxon>Pseudomonadales</taxon>
        <taxon>Pseudomonadaceae</taxon>
        <taxon>Pseudomonas</taxon>
    </lineage>
</organism>
<reference evidence="1 4" key="1">
    <citation type="submission" date="2016-10" db="EMBL/GenBank/DDBJ databases">
        <authorList>
            <person name="de Groot N.N."/>
        </authorList>
    </citation>
    <scope>NUCLEOTIDE SEQUENCE [LARGE SCALE GENOMIC DNA]</scope>
    <source>
        <strain evidence="1 4">CCM 7361</strain>
    </source>
</reference>
<protein>
    <submittedName>
        <fullName evidence="1">Iron-containing redox enzyme</fullName>
    </submittedName>
</protein>
<dbReference type="AlphaFoldDB" id="A0A239LY66"/>
<accession>A0A239LY66</accession>
<evidence type="ECO:0000313" key="1">
    <source>
        <dbReference type="EMBL" id="SDI24931.1"/>
    </source>
</evidence>
<evidence type="ECO:0000313" key="2">
    <source>
        <dbReference type="EMBL" id="SNT34639.1"/>
    </source>
</evidence>